<comment type="caution">
    <text evidence="1">The sequence shown here is derived from an EMBL/GenBank/DDBJ whole genome shotgun (WGS) entry which is preliminary data.</text>
</comment>
<proteinExistence type="predicted"/>
<dbReference type="RefSeq" id="WP_258421481.1">
    <property type="nucleotide sequence ID" value="NZ_JANAEZ010000014.1"/>
</dbReference>
<keyword evidence="2" id="KW-1185">Reference proteome</keyword>
<dbReference type="Proteomes" id="UP001142175">
    <property type="component" value="Unassembled WGS sequence"/>
</dbReference>
<accession>A0A9X2SZ67</accession>
<sequence length="181" mass="20712">MAADNKQVWVETGYGIFSKEGPKGLKVEVIARNVNKSKSSFYHHFADMEIFTGLLLDHHLTRSKTIAEEEKKCRNIDPELIIVLVASKTDLLFNRQLRVHRTDTNFKKCLQKSDEIVSQGFISVLTKDLQLENNPKLAASLFALALENFYLQVTEETLNVEWLSAYFTNLKKTVSQFNVSQ</sequence>
<protein>
    <submittedName>
        <fullName evidence="1">TetR/AcrR family transcriptional regulator</fullName>
    </submittedName>
</protein>
<dbReference type="InterPro" id="IPR009057">
    <property type="entry name" value="Homeodomain-like_sf"/>
</dbReference>
<evidence type="ECO:0000313" key="1">
    <source>
        <dbReference type="EMBL" id="MCR9013581.1"/>
    </source>
</evidence>
<reference evidence="1" key="1">
    <citation type="submission" date="2022-08" db="EMBL/GenBank/DDBJ databases">
        <authorList>
            <person name="Zhang D."/>
        </authorList>
    </citation>
    <scope>NUCLEOTIDE SEQUENCE</scope>
    <source>
        <strain evidence="1">XJ19-11</strain>
    </source>
</reference>
<organism evidence="1 2">
    <name type="scientific">Aquiflexum gelatinilyticum</name>
    <dbReference type="NCBI Taxonomy" id="2961943"/>
    <lineage>
        <taxon>Bacteria</taxon>
        <taxon>Pseudomonadati</taxon>
        <taxon>Bacteroidota</taxon>
        <taxon>Cytophagia</taxon>
        <taxon>Cytophagales</taxon>
        <taxon>Cyclobacteriaceae</taxon>
        <taxon>Aquiflexum</taxon>
    </lineage>
</organism>
<gene>
    <name evidence="1" type="ORF">NU887_00975</name>
</gene>
<dbReference type="AlphaFoldDB" id="A0A9X2SZ67"/>
<dbReference type="SUPFAM" id="SSF46689">
    <property type="entry name" value="Homeodomain-like"/>
    <property type="match status" value="1"/>
</dbReference>
<evidence type="ECO:0000313" key="2">
    <source>
        <dbReference type="Proteomes" id="UP001142175"/>
    </source>
</evidence>
<name>A0A9X2SZ67_9BACT</name>
<dbReference type="EMBL" id="JANSUY010000001">
    <property type="protein sequence ID" value="MCR9013581.1"/>
    <property type="molecule type" value="Genomic_DNA"/>
</dbReference>
<dbReference type="Gene3D" id="1.10.357.10">
    <property type="entry name" value="Tetracycline Repressor, domain 2"/>
    <property type="match status" value="1"/>
</dbReference>